<accession>A0A2N9AZ70</accession>
<evidence type="ECO:0000256" key="1">
    <source>
        <dbReference type="SAM" id="MobiDB-lite"/>
    </source>
</evidence>
<evidence type="ECO:0000313" key="4">
    <source>
        <dbReference type="Proteomes" id="UP000233769"/>
    </source>
</evidence>
<evidence type="ECO:0000256" key="2">
    <source>
        <dbReference type="SAM" id="Phobius"/>
    </source>
</evidence>
<proteinExistence type="predicted"/>
<feature type="region of interest" description="Disordered" evidence="1">
    <location>
        <begin position="50"/>
        <end position="73"/>
    </location>
</feature>
<gene>
    <name evidence="3" type="ORF">TK0001_6058</name>
</gene>
<keyword evidence="2" id="KW-1133">Transmembrane helix</keyword>
<sequence length="73" mass="7643">MVPVTAVMVMARAAEAVMAVPMATVTHVAAVVTAVAAVLRLLDHVTGRRGRLGLDRERGQPAQRGAPKRGSSR</sequence>
<feature type="transmembrane region" description="Helical" evidence="2">
    <location>
        <begin position="23"/>
        <end position="42"/>
    </location>
</feature>
<evidence type="ECO:0000313" key="3">
    <source>
        <dbReference type="EMBL" id="SOR32617.1"/>
    </source>
</evidence>
<keyword evidence="2" id="KW-0472">Membrane</keyword>
<feature type="compositionally biased region" description="Basic and acidic residues" evidence="1">
    <location>
        <begin position="50"/>
        <end position="59"/>
    </location>
</feature>
<protein>
    <submittedName>
        <fullName evidence="3">Uncharacterized protein</fullName>
    </submittedName>
</protein>
<keyword evidence="2" id="KW-0812">Transmembrane</keyword>
<dbReference type="AlphaFoldDB" id="A0A2N9AZ70"/>
<dbReference type="EMBL" id="LT962688">
    <property type="protein sequence ID" value="SOR32617.1"/>
    <property type="molecule type" value="Genomic_DNA"/>
</dbReference>
<organism evidence="3 4">
    <name type="scientific">Methylorubrum extorquens</name>
    <name type="common">Methylobacterium dichloromethanicum</name>
    <name type="synonym">Methylobacterium extorquens</name>
    <dbReference type="NCBI Taxonomy" id="408"/>
    <lineage>
        <taxon>Bacteria</taxon>
        <taxon>Pseudomonadati</taxon>
        <taxon>Pseudomonadota</taxon>
        <taxon>Alphaproteobacteria</taxon>
        <taxon>Hyphomicrobiales</taxon>
        <taxon>Methylobacteriaceae</taxon>
        <taxon>Methylorubrum</taxon>
    </lineage>
</organism>
<name>A0A2N9AZ70_METEX</name>
<reference evidence="4" key="1">
    <citation type="submission" date="2017-10" db="EMBL/GenBank/DDBJ databases">
        <authorList>
            <person name="Regsiter A."/>
            <person name="William W."/>
        </authorList>
    </citation>
    <scope>NUCLEOTIDE SEQUENCE [LARGE SCALE GENOMIC DNA]</scope>
</reference>
<dbReference type="Proteomes" id="UP000233769">
    <property type="component" value="Chromosome tk0001"/>
</dbReference>